<proteinExistence type="predicted"/>
<reference evidence="1 2" key="1">
    <citation type="submission" date="2019-07" db="EMBL/GenBank/DDBJ databases">
        <title>Caenimonas sedimenti sp. nov., isolated from activated sludge.</title>
        <authorList>
            <person name="Xu J."/>
        </authorList>
    </citation>
    <scope>NUCLEOTIDE SEQUENCE [LARGE SCALE GENOMIC DNA]</scope>
    <source>
        <strain evidence="1 2">HX-9-20</strain>
    </source>
</reference>
<protein>
    <submittedName>
        <fullName evidence="1">N-methyl-D-aspartate receptor NMDAR2C subunit</fullName>
    </submittedName>
</protein>
<dbReference type="OrthoDB" id="9808993at2"/>
<sequence>MIGPQEWRRLWESLGARTVPQGLLNQLMASYSEPHRRYHTLQHLRDCLLHFDAARSMAERPDEVELALWFHDAVYDPAGKDNEERSADWARASMLAAGCDAAAAERVHALVLATRHDDMAAPDDGDTKLLLDIDLASLGSAPARFDDDNRAIRAEYAHVPEPDYRDGRRRILEGFVARPRIYRTSAFHDALERRARENLGRALAALQEP</sequence>
<dbReference type="SUPFAM" id="SSF109604">
    <property type="entry name" value="HD-domain/PDEase-like"/>
    <property type="match status" value="1"/>
</dbReference>
<accession>A0A562ZX93</accession>
<dbReference type="EMBL" id="VOBQ01000002">
    <property type="protein sequence ID" value="TWO73229.1"/>
    <property type="molecule type" value="Genomic_DNA"/>
</dbReference>
<dbReference type="PIRSF" id="PIRSF035170">
    <property type="entry name" value="HD_phosphohydro"/>
    <property type="match status" value="1"/>
</dbReference>
<dbReference type="InterPro" id="IPR009218">
    <property type="entry name" value="HD_phosphohydro"/>
</dbReference>
<dbReference type="PANTHER" id="PTHR21174:SF0">
    <property type="entry name" value="HD PHOSPHOHYDROLASE FAMILY PROTEIN-RELATED"/>
    <property type="match status" value="1"/>
</dbReference>
<keyword evidence="2" id="KW-1185">Reference proteome</keyword>
<dbReference type="AlphaFoldDB" id="A0A562ZX93"/>
<dbReference type="RefSeq" id="WP_145890818.1">
    <property type="nucleotide sequence ID" value="NZ_VOBQ01000002.1"/>
</dbReference>
<evidence type="ECO:0000313" key="1">
    <source>
        <dbReference type="EMBL" id="TWO73229.1"/>
    </source>
</evidence>
<dbReference type="Gene3D" id="1.10.3210.10">
    <property type="entry name" value="Hypothetical protein af1432"/>
    <property type="match status" value="1"/>
</dbReference>
<organism evidence="1 2">
    <name type="scientific">Caenimonas sedimenti</name>
    <dbReference type="NCBI Taxonomy" id="2596921"/>
    <lineage>
        <taxon>Bacteria</taxon>
        <taxon>Pseudomonadati</taxon>
        <taxon>Pseudomonadota</taxon>
        <taxon>Betaproteobacteria</taxon>
        <taxon>Burkholderiales</taxon>
        <taxon>Comamonadaceae</taxon>
        <taxon>Caenimonas</taxon>
    </lineage>
</organism>
<gene>
    <name evidence="1" type="ORF">FN976_03055</name>
</gene>
<comment type="caution">
    <text evidence="1">The sequence shown here is derived from an EMBL/GenBank/DDBJ whole genome shotgun (WGS) entry which is preliminary data.</text>
</comment>
<keyword evidence="1" id="KW-0675">Receptor</keyword>
<name>A0A562ZX93_9BURK</name>
<dbReference type="Proteomes" id="UP000318199">
    <property type="component" value="Unassembled WGS sequence"/>
</dbReference>
<dbReference type="PANTHER" id="PTHR21174">
    <property type="match status" value="1"/>
</dbReference>
<evidence type="ECO:0000313" key="2">
    <source>
        <dbReference type="Proteomes" id="UP000318199"/>
    </source>
</evidence>